<dbReference type="GO" id="GO:0006465">
    <property type="term" value="P:signal peptide processing"/>
    <property type="evidence" value="ECO:0007669"/>
    <property type="project" value="TreeGrafter"/>
</dbReference>
<feature type="transmembrane region" description="Helical" evidence="2">
    <location>
        <begin position="61"/>
        <end position="78"/>
    </location>
</feature>
<feature type="domain" description="Prepilin type IV endopeptidase peptidase" evidence="3">
    <location>
        <begin position="67"/>
        <end position="167"/>
    </location>
</feature>
<evidence type="ECO:0000313" key="5">
    <source>
        <dbReference type="Proteomes" id="UP000037043"/>
    </source>
</evidence>
<evidence type="ECO:0000313" key="4">
    <source>
        <dbReference type="EMBL" id="KOA19239.1"/>
    </source>
</evidence>
<dbReference type="PATRIC" id="fig|1121318.3.peg.2358"/>
<protein>
    <submittedName>
        <fullName evidence="4">Type 4 prepilin-like proteins leader peptide-processing enzyme</fullName>
    </submittedName>
</protein>
<dbReference type="GO" id="GO:0004190">
    <property type="term" value="F:aspartic-type endopeptidase activity"/>
    <property type="evidence" value="ECO:0007669"/>
    <property type="project" value="InterPro"/>
</dbReference>
<comment type="similarity">
    <text evidence="1">Belongs to the peptidase A24 family.</text>
</comment>
<dbReference type="InterPro" id="IPR050882">
    <property type="entry name" value="Prepilin_peptidase/N-MTase"/>
</dbReference>
<dbReference type="PANTHER" id="PTHR30487">
    <property type="entry name" value="TYPE 4 PREPILIN-LIKE PROTEINS LEADER PEPTIDE-PROCESSING ENZYME"/>
    <property type="match status" value="1"/>
</dbReference>
<feature type="transmembrane region" description="Helical" evidence="2">
    <location>
        <begin position="152"/>
        <end position="172"/>
    </location>
</feature>
<feature type="transmembrane region" description="Helical" evidence="2">
    <location>
        <begin position="35"/>
        <end position="54"/>
    </location>
</feature>
<dbReference type="AlphaFoldDB" id="A0A0L6Z8F8"/>
<dbReference type="STRING" id="36844.SAMN04488501_106102"/>
<evidence type="ECO:0000256" key="2">
    <source>
        <dbReference type="SAM" id="Phobius"/>
    </source>
</evidence>
<reference evidence="5" key="1">
    <citation type="submission" date="2015-08" db="EMBL/GenBank/DDBJ databases">
        <title>Genome sequence of the strict anaerobe Clostridium homopropionicum LuHBu1 (DSM 5847T).</title>
        <authorList>
            <person name="Poehlein A."/>
            <person name="Beck M."/>
            <person name="Schiel-Bengelsdorf B."/>
            <person name="Bengelsdorf F.R."/>
            <person name="Daniel R."/>
            <person name="Duerre P."/>
        </authorList>
    </citation>
    <scope>NUCLEOTIDE SEQUENCE [LARGE SCALE GENOMIC DNA]</scope>
    <source>
        <strain evidence="5">DSM 5847</strain>
    </source>
</reference>
<feature type="transmembrane region" description="Helical" evidence="2">
    <location>
        <begin position="84"/>
        <end position="104"/>
    </location>
</feature>
<organism evidence="4 5">
    <name type="scientific">Clostridium homopropionicum DSM 5847</name>
    <dbReference type="NCBI Taxonomy" id="1121318"/>
    <lineage>
        <taxon>Bacteria</taxon>
        <taxon>Bacillati</taxon>
        <taxon>Bacillota</taxon>
        <taxon>Clostridia</taxon>
        <taxon>Eubacteriales</taxon>
        <taxon>Clostridiaceae</taxon>
        <taxon>Clostridium</taxon>
    </lineage>
</organism>
<keyword evidence="2" id="KW-0472">Membrane</keyword>
<feature type="transmembrane region" description="Helical" evidence="2">
    <location>
        <begin position="111"/>
        <end position="132"/>
    </location>
</feature>
<comment type="caution">
    <text evidence="4">The sequence shown here is derived from an EMBL/GenBank/DDBJ whole genome shotgun (WGS) entry which is preliminary data.</text>
</comment>
<dbReference type="PANTHER" id="PTHR30487:SF0">
    <property type="entry name" value="PREPILIN LEADER PEPTIDASE_N-METHYLTRANSFERASE-RELATED"/>
    <property type="match status" value="1"/>
</dbReference>
<sequence length="200" mass="21913">MYMYIFILIVSLIIGKVLNKIIDNISNSISKCNKKAFGTYIHIICVAVFEILFFKFGLTIIFSKAIAMTTILIIISFVDLQHRIIPDFIVAAALVMGIVFSLFVRTSFLDTILGMIAGGGILLLLSFIPNAMGGGDIKLMFAIGAFLGLNKTLWALLLAFLLASIISLGLIFSKIKDAKDYIPFGPFLALGSFISIIIFE</sequence>
<dbReference type="InterPro" id="IPR000045">
    <property type="entry name" value="Prepilin_IV_endopep_pep"/>
</dbReference>
<dbReference type="Pfam" id="PF01478">
    <property type="entry name" value="Peptidase_A24"/>
    <property type="match status" value="1"/>
</dbReference>
<dbReference type="Gene3D" id="1.20.120.1220">
    <property type="match status" value="1"/>
</dbReference>
<evidence type="ECO:0000256" key="1">
    <source>
        <dbReference type="ARBA" id="ARBA00005801"/>
    </source>
</evidence>
<dbReference type="Proteomes" id="UP000037043">
    <property type="component" value="Unassembled WGS sequence"/>
</dbReference>
<feature type="transmembrane region" description="Helical" evidence="2">
    <location>
        <begin position="181"/>
        <end position="199"/>
    </location>
</feature>
<gene>
    <name evidence="4" type="primary">outO</name>
    <name evidence="4" type="ORF">CLHOM_23450</name>
</gene>
<accession>A0A0L6Z8F8</accession>
<dbReference type="RefSeq" id="WP_242846770.1">
    <property type="nucleotide sequence ID" value="NZ_LHUR01000027.1"/>
</dbReference>
<dbReference type="GO" id="GO:0005886">
    <property type="term" value="C:plasma membrane"/>
    <property type="evidence" value="ECO:0007669"/>
    <property type="project" value="TreeGrafter"/>
</dbReference>
<keyword evidence="2" id="KW-0812">Transmembrane</keyword>
<evidence type="ECO:0000259" key="3">
    <source>
        <dbReference type="Pfam" id="PF01478"/>
    </source>
</evidence>
<name>A0A0L6Z8F8_9CLOT</name>
<keyword evidence="2" id="KW-1133">Transmembrane helix</keyword>
<dbReference type="EMBL" id="LHUR01000027">
    <property type="protein sequence ID" value="KOA19239.1"/>
    <property type="molecule type" value="Genomic_DNA"/>
</dbReference>
<keyword evidence="5" id="KW-1185">Reference proteome</keyword>
<proteinExistence type="inferred from homology"/>